<evidence type="ECO:0000259" key="4">
    <source>
        <dbReference type="PROSITE" id="PS50893"/>
    </source>
</evidence>
<dbReference type="PROSITE" id="PS50893">
    <property type="entry name" value="ABC_TRANSPORTER_2"/>
    <property type="match status" value="1"/>
</dbReference>
<keyword evidence="1" id="KW-0813">Transport</keyword>
<evidence type="ECO:0000313" key="6">
    <source>
        <dbReference type="Proteomes" id="UP000240527"/>
    </source>
</evidence>
<dbReference type="PANTHER" id="PTHR43023">
    <property type="entry name" value="PROTEIN TRIGALACTOSYLDIACYLGLYCEROL 3, CHLOROPLASTIC"/>
    <property type="match status" value="1"/>
</dbReference>
<feature type="domain" description="ABC transporter" evidence="4">
    <location>
        <begin position="14"/>
        <end position="251"/>
    </location>
</feature>
<dbReference type="InterPro" id="IPR027417">
    <property type="entry name" value="P-loop_NTPase"/>
</dbReference>
<evidence type="ECO:0000256" key="3">
    <source>
        <dbReference type="ARBA" id="ARBA00022840"/>
    </source>
</evidence>
<dbReference type="EMBL" id="CP027850">
    <property type="protein sequence ID" value="AVQ03099.1"/>
    <property type="molecule type" value="Genomic_DNA"/>
</dbReference>
<dbReference type="PROSITE" id="PS00211">
    <property type="entry name" value="ABC_TRANSPORTER_1"/>
    <property type="match status" value="1"/>
</dbReference>
<gene>
    <name evidence="5" type="ORF">B7G68_15325</name>
</gene>
<proteinExistence type="predicted"/>
<reference evidence="5 6" key="1">
    <citation type="journal article" date="2015" name="Biotechnol. Bioeng.">
        <title>Genome sequence and phenotypic characterization of Caulobacter segnis.</title>
        <authorList>
            <person name="Patel S."/>
            <person name="Fletcher B."/>
            <person name="Scott D.C."/>
            <person name="Ely B."/>
        </authorList>
    </citation>
    <scope>NUCLEOTIDE SEQUENCE [LARGE SCALE GENOMIC DNA]</scope>
    <source>
        <strain evidence="5 6">TK0059</strain>
    </source>
</reference>
<dbReference type="SMART" id="SM00382">
    <property type="entry name" value="AAA"/>
    <property type="match status" value="1"/>
</dbReference>
<accession>A0ABN5IVQ4</accession>
<organism evidence="5 6">
    <name type="scientific">Caulobacter segnis</name>
    <dbReference type="NCBI Taxonomy" id="88688"/>
    <lineage>
        <taxon>Bacteria</taxon>
        <taxon>Pseudomonadati</taxon>
        <taxon>Pseudomonadota</taxon>
        <taxon>Alphaproteobacteria</taxon>
        <taxon>Caulobacterales</taxon>
        <taxon>Caulobacteraceae</taxon>
        <taxon>Caulobacter</taxon>
    </lineage>
</organism>
<evidence type="ECO:0000256" key="1">
    <source>
        <dbReference type="ARBA" id="ARBA00022448"/>
    </source>
</evidence>
<dbReference type="Pfam" id="PF00005">
    <property type="entry name" value="ABC_tran"/>
    <property type="match status" value="1"/>
</dbReference>
<dbReference type="InterPro" id="IPR003439">
    <property type="entry name" value="ABC_transporter-like_ATP-bd"/>
</dbReference>
<keyword evidence="2" id="KW-0547">Nucleotide-binding</keyword>
<dbReference type="Gene3D" id="3.40.50.300">
    <property type="entry name" value="P-loop containing nucleotide triphosphate hydrolases"/>
    <property type="match status" value="1"/>
</dbReference>
<protein>
    <submittedName>
        <fullName evidence="5">ABC transporter ATP-binding protein</fullName>
    </submittedName>
</protein>
<dbReference type="InterPro" id="IPR017871">
    <property type="entry name" value="ABC_transporter-like_CS"/>
</dbReference>
<dbReference type="GO" id="GO:0005524">
    <property type="term" value="F:ATP binding"/>
    <property type="evidence" value="ECO:0007669"/>
    <property type="project" value="UniProtKB-KW"/>
</dbReference>
<dbReference type="RefSeq" id="WP_013080083.1">
    <property type="nucleotide sequence ID" value="NZ_CP027850.1"/>
</dbReference>
<name>A0ABN5IVQ4_9CAUL</name>
<evidence type="ECO:0000313" key="5">
    <source>
        <dbReference type="EMBL" id="AVQ03099.1"/>
    </source>
</evidence>
<dbReference type="PANTHER" id="PTHR43023:SF3">
    <property type="entry name" value="PROTEIN TRIGALACTOSYLDIACYLGLYCEROL 3, CHLOROPLASTIC"/>
    <property type="match status" value="1"/>
</dbReference>
<dbReference type="SUPFAM" id="SSF52540">
    <property type="entry name" value="P-loop containing nucleoside triphosphate hydrolases"/>
    <property type="match status" value="1"/>
</dbReference>
<evidence type="ECO:0000256" key="2">
    <source>
        <dbReference type="ARBA" id="ARBA00022741"/>
    </source>
</evidence>
<keyword evidence="6" id="KW-1185">Reference proteome</keyword>
<keyword evidence="3 5" id="KW-0067">ATP-binding</keyword>
<dbReference type="InterPro" id="IPR003593">
    <property type="entry name" value="AAA+_ATPase"/>
</dbReference>
<dbReference type="Proteomes" id="UP000240527">
    <property type="component" value="Chromosome"/>
</dbReference>
<sequence length="260" mass="27260">MIGASSPPSPSPRLAWSGVAKSFGARTVIRGLDLSVAAGRSLVIMGGSGQGKSVTLKLALGLMTPDAGRILVDGEDLALLDGKARRAAFSRMGVLFQGAALFDSLTVWENVAFRLLNADGFGRSEARARASEALGRVRLGPEVADLYPSQLSGGMQKRVGLARAVVTAPRLLFFDEPTTGLDPIAAAAINDLIVDQVRGLGCTAISITHDLTSARTIGDEIAMLHQGQIVWRGPPAALDESPDPYVRQFVDGRLDGPMSA</sequence>